<dbReference type="VEuPathDB" id="TriTrypDB:BCY84_11281"/>
<protein>
    <submittedName>
        <fullName evidence="1">Uncharacterized protein</fullName>
    </submittedName>
</protein>
<dbReference type="VEuPathDB" id="TriTrypDB:Tc_MARK_3467"/>
<dbReference type="VEuPathDB" id="TriTrypDB:C4B63_14g63"/>
<evidence type="ECO:0000313" key="1">
    <source>
        <dbReference type="EMBL" id="PWU97725.1"/>
    </source>
</evidence>
<organism evidence="1 2">
    <name type="scientific">Trypanosoma cruzi</name>
    <dbReference type="NCBI Taxonomy" id="5693"/>
    <lineage>
        <taxon>Eukaryota</taxon>
        <taxon>Discoba</taxon>
        <taxon>Euglenozoa</taxon>
        <taxon>Kinetoplastea</taxon>
        <taxon>Metakinetoplastina</taxon>
        <taxon>Trypanosomatida</taxon>
        <taxon>Trypanosomatidae</taxon>
        <taxon>Trypanosoma</taxon>
        <taxon>Schizotrypanum</taxon>
    </lineage>
</organism>
<dbReference type="VEuPathDB" id="TriTrypDB:TCDM_03475"/>
<dbReference type="AlphaFoldDB" id="A0A2V2VMQ5"/>
<name>A0A2V2VMQ5_TRYCR</name>
<dbReference type="VEuPathDB" id="TriTrypDB:C3747_19g65"/>
<dbReference type="SUPFAM" id="SSF56784">
    <property type="entry name" value="HAD-like"/>
    <property type="match status" value="1"/>
</dbReference>
<dbReference type="VEuPathDB" id="TriTrypDB:ECC02_000502"/>
<dbReference type="VEuPathDB" id="TriTrypDB:TcCL_NonESM01908"/>
<dbReference type="Proteomes" id="UP000246121">
    <property type="component" value="Unassembled WGS sequence"/>
</dbReference>
<gene>
    <name evidence="1" type="ORF">C4B63_14g63</name>
</gene>
<dbReference type="Gene3D" id="3.40.50.1000">
    <property type="entry name" value="HAD superfamily/HAD-like"/>
    <property type="match status" value="1"/>
</dbReference>
<comment type="caution">
    <text evidence="1">The sequence shown here is derived from an EMBL/GenBank/DDBJ whole genome shotgun (WGS) entry which is preliminary data.</text>
</comment>
<proteinExistence type="predicted"/>
<dbReference type="VEuPathDB" id="TriTrypDB:TCSYLVIO_004677"/>
<dbReference type="VEuPathDB" id="TriTrypDB:TcBrA4_0013200"/>
<dbReference type="GO" id="GO:0043874">
    <property type="term" value="F:acireductone synthase activity"/>
    <property type="evidence" value="ECO:0007669"/>
    <property type="project" value="TreeGrafter"/>
</dbReference>
<dbReference type="VEuPathDB" id="TriTrypDB:TcCLB.511039.6"/>
<accession>A0A2V2VMQ5</accession>
<dbReference type="PANTHER" id="PTHR20371">
    <property type="entry name" value="ENOLASE-PHOSPHATASE E1"/>
    <property type="match status" value="1"/>
</dbReference>
<reference evidence="1 2" key="1">
    <citation type="journal article" date="2018" name="Microb. Genom.">
        <title>Expanding an expanded genome: long-read sequencing of Trypanosoma cruzi.</title>
        <authorList>
            <person name="Berna L."/>
            <person name="Rodriguez M."/>
            <person name="Chiribao M.L."/>
            <person name="Parodi-Talice A."/>
            <person name="Pita S."/>
            <person name="Rijo G."/>
            <person name="Alvarez-Valin F."/>
            <person name="Robello C."/>
        </authorList>
    </citation>
    <scope>NUCLEOTIDE SEQUENCE [LARGE SCALE GENOMIC DNA]</scope>
    <source>
        <strain evidence="1 2">Dm28c</strain>
    </source>
</reference>
<dbReference type="VEuPathDB" id="TriTrypDB:TcCLB.509791.140"/>
<dbReference type="InterPro" id="IPR036412">
    <property type="entry name" value="HAD-like_sf"/>
</dbReference>
<dbReference type="EMBL" id="PRFA01000014">
    <property type="protein sequence ID" value="PWU97725.1"/>
    <property type="molecule type" value="Genomic_DNA"/>
</dbReference>
<dbReference type="PANTHER" id="PTHR20371:SF1">
    <property type="entry name" value="ENOLASE-PHOSPHATASE E1"/>
    <property type="match status" value="1"/>
</dbReference>
<dbReference type="InterPro" id="IPR023214">
    <property type="entry name" value="HAD_sf"/>
</dbReference>
<dbReference type="GO" id="GO:0019509">
    <property type="term" value="P:L-methionine salvage from methylthioadenosine"/>
    <property type="evidence" value="ECO:0007669"/>
    <property type="project" value="TreeGrafter"/>
</dbReference>
<dbReference type="VEuPathDB" id="TriTrypDB:TcG_08878"/>
<sequence>MRQSGISYKVQHLLDSLVHDKKSADSIPSASDSLAASQTEYVVKRLKEGISKEKLTLYLLGIEGAVVPLPLVPQNYQCQSGKIRSFVEWCFPESSRMYGVIKRTAENLPALREALNAPKIDKDRVCTLFTDHICEIEATKGVRPFYYTELMDLIMEKGFELGIWHSYIFQDAAMAIKEWGAQGQTRTRVAIWSICPVAVTKALLRHSDYGDLTHYVLDYFDPSVAGSAFELSTYMSIRRQLERRFAPFASDINILFVTSSSNGAVAANASNAIDATFLSMRPFNNPLTLDTLHGIDIATVSSFYQLRGGSVSYPLLCAEAREYMDGRAQAKAIKEKAQLSSEKEKRKI</sequence>
<evidence type="ECO:0000313" key="2">
    <source>
        <dbReference type="Proteomes" id="UP000246121"/>
    </source>
</evidence>